<dbReference type="AlphaFoldDB" id="A0AAN9K5S5"/>
<reference evidence="1 2" key="1">
    <citation type="submission" date="2024-01" db="EMBL/GenBank/DDBJ databases">
        <title>The genomes of 5 underutilized Papilionoideae crops provide insights into root nodulation and disease resistance.</title>
        <authorList>
            <person name="Yuan L."/>
        </authorList>
    </citation>
    <scope>NUCLEOTIDE SEQUENCE [LARGE SCALE GENOMIC DNA]</scope>
    <source>
        <strain evidence="1">LY-2023</strain>
        <tissue evidence="1">Leaf</tissue>
    </source>
</reference>
<keyword evidence="2" id="KW-1185">Reference proteome</keyword>
<comment type="caution">
    <text evidence="1">The sequence shown here is derived from an EMBL/GenBank/DDBJ whole genome shotgun (WGS) entry which is preliminary data.</text>
</comment>
<sequence length="100" mass="11594">MINFPNSLVISKQAPKKDKAACVCSLTITTSQPSIVSELRQCVSFRHTHCCILFLCLKQTMALLLSHFTLSSYHCHPSQQQRFVLLLFHSFFHWFTLFLF</sequence>
<gene>
    <name evidence="1" type="ORF">RJT34_07831</name>
</gene>
<dbReference type="EMBL" id="JAYKXN010000002">
    <property type="protein sequence ID" value="KAK7310363.1"/>
    <property type="molecule type" value="Genomic_DNA"/>
</dbReference>
<dbReference type="Proteomes" id="UP001359559">
    <property type="component" value="Unassembled WGS sequence"/>
</dbReference>
<accession>A0AAN9K5S5</accession>
<protein>
    <submittedName>
        <fullName evidence="1">Uncharacterized protein</fullName>
    </submittedName>
</protein>
<evidence type="ECO:0000313" key="1">
    <source>
        <dbReference type="EMBL" id="KAK7310363.1"/>
    </source>
</evidence>
<organism evidence="1 2">
    <name type="scientific">Clitoria ternatea</name>
    <name type="common">Butterfly pea</name>
    <dbReference type="NCBI Taxonomy" id="43366"/>
    <lineage>
        <taxon>Eukaryota</taxon>
        <taxon>Viridiplantae</taxon>
        <taxon>Streptophyta</taxon>
        <taxon>Embryophyta</taxon>
        <taxon>Tracheophyta</taxon>
        <taxon>Spermatophyta</taxon>
        <taxon>Magnoliopsida</taxon>
        <taxon>eudicotyledons</taxon>
        <taxon>Gunneridae</taxon>
        <taxon>Pentapetalae</taxon>
        <taxon>rosids</taxon>
        <taxon>fabids</taxon>
        <taxon>Fabales</taxon>
        <taxon>Fabaceae</taxon>
        <taxon>Papilionoideae</taxon>
        <taxon>50 kb inversion clade</taxon>
        <taxon>NPAAA clade</taxon>
        <taxon>indigoferoid/millettioid clade</taxon>
        <taxon>Phaseoleae</taxon>
        <taxon>Clitoria</taxon>
    </lineage>
</organism>
<name>A0AAN9K5S5_CLITE</name>
<proteinExistence type="predicted"/>
<evidence type="ECO:0000313" key="2">
    <source>
        <dbReference type="Proteomes" id="UP001359559"/>
    </source>
</evidence>